<gene>
    <name evidence="1" type="ORF">UV8b_05973</name>
</gene>
<proteinExistence type="predicted"/>
<evidence type="ECO:0000313" key="2">
    <source>
        <dbReference type="Proteomes" id="UP000027002"/>
    </source>
</evidence>
<dbReference type="EMBL" id="CP072756">
    <property type="protein sequence ID" value="QUC21730.1"/>
    <property type="molecule type" value="Genomic_DNA"/>
</dbReference>
<dbReference type="AlphaFoldDB" id="A0A8E5HU85"/>
<protein>
    <submittedName>
        <fullName evidence="1">Uncharacterized protein</fullName>
    </submittedName>
</protein>
<dbReference type="InterPro" id="IPR035896">
    <property type="entry name" value="AN1-like_Znf"/>
</dbReference>
<dbReference type="OrthoDB" id="5396104at2759"/>
<reference evidence="1" key="1">
    <citation type="submission" date="2020-03" db="EMBL/GenBank/DDBJ databases">
        <title>A mixture of massive structural variations and highly conserved coding sequences in Ustilaginoidea virens genome.</title>
        <authorList>
            <person name="Zhang K."/>
            <person name="Zhao Z."/>
            <person name="Zhang Z."/>
            <person name="Li Y."/>
            <person name="Hsiang T."/>
            <person name="Sun W."/>
        </authorList>
    </citation>
    <scope>NUCLEOTIDE SEQUENCE</scope>
    <source>
        <strain evidence="1">UV-8b</strain>
    </source>
</reference>
<dbReference type="GeneID" id="66066750"/>
<keyword evidence="2" id="KW-1185">Reference proteome</keyword>
<evidence type="ECO:0000313" key="1">
    <source>
        <dbReference type="EMBL" id="QUC21730.1"/>
    </source>
</evidence>
<dbReference type="SUPFAM" id="SSF118310">
    <property type="entry name" value="AN1-like Zinc finger"/>
    <property type="match status" value="1"/>
</dbReference>
<dbReference type="KEGG" id="uvi:66066750"/>
<dbReference type="RefSeq" id="XP_042999403.1">
    <property type="nucleotide sequence ID" value="XM_043143470.1"/>
</dbReference>
<accession>A0A8E5HU85</accession>
<sequence length="184" mass="21068">MWPSPPPTPLPWTWTCHRCSTRYNIAVTRRCLSCSHRFCLWHAPRHPPVCAVEFDYDGWRAWMRWRRSLAPQAGGPGRPRDCSLECDYPSQCLHARYASLRDHLVSTGQFERGGWEDALEARGVAEESSTFAWLFQSPRKHALAECTAELAECILAVRSLRNASDSIRCLSHAVHFVLPVFLVF</sequence>
<organism evidence="1 2">
    <name type="scientific">Ustilaginoidea virens</name>
    <name type="common">Rice false smut fungus</name>
    <name type="synonym">Villosiclava virens</name>
    <dbReference type="NCBI Taxonomy" id="1159556"/>
    <lineage>
        <taxon>Eukaryota</taxon>
        <taxon>Fungi</taxon>
        <taxon>Dikarya</taxon>
        <taxon>Ascomycota</taxon>
        <taxon>Pezizomycotina</taxon>
        <taxon>Sordariomycetes</taxon>
        <taxon>Hypocreomycetidae</taxon>
        <taxon>Hypocreales</taxon>
        <taxon>Clavicipitaceae</taxon>
        <taxon>Ustilaginoidea</taxon>
    </lineage>
</organism>
<name>A0A8E5HU85_USTVR</name>
<dbReference type="Proteomes" id="UP000027002">
    <property type="component" value="Chromosome 4"/>
</dbReference>